<dbReference type="Gene3D" id="3.30.450.40">
    <property type="match status" value="3"/>
</dbReference>
<dbReference type="EMBL" id="MLAK01001337">
    <property type="protein sequence ID" value="OHS94193.1"/>
    <property type="molecule type" value="Genomic_DNA"/>
</dbReference>
<comment type="similarity">
    <text evidence="7">Belongs to the cyclic nucleotide phosphodiesterase family.</text>
</comment>
<dbReference type="PROSITE" id="PS51845">
    <property type="entry name" value="PDEASE_I_2"/>
    <property type="match status" value="1"/>
</dbReference>
<evidence type="ECO:0000313" key="11">
    <source>
        <dbReference type="EMBL" id="OHS94193.1"/>
    </source>
</evidence>
<evidence type="ECO:0000256" key="1">
    <source>
        <dbReference type="ARBA" id="ARBA00022535"/>
    </source>
</evidence>
<evidence type="ECO:0000256" key="8">
    <source>
        <dbReference type="SAM" id="Coils"/>
    </source>
</evidence>
<protein>
    <recommendedName>
        <fullName evidence="7">Phosphodiesterase</fullName>
        <ecNumber evidence="7">3.1.4.-</ecNumber>
    </recommendedName>
</protein>
<dbReference type="AlphaFoldDB" id="A0A1J4J696"/>
<keyword evidence="9" id="KW-1133">Transmembrane helix</keyword>
<dbReference type="InterPro" id="IPR023174">
    <property type="entry name" value="PDEase_CS"/>
</dbReference>
<dbReference type="CDD" id="cd00077">
    <property type="entry name" value="HDc"/>
    <property type="match status" value="1"/>
</dbReference>
<accession>A0A1J4J696</accession>
<dbReference type="InterPro" id="IPR002073">
    <property type="entry name" value="PDEase_catalytic_dom"/>
</dbReference>
<feature type="binding site" evidence="6">
    <location>
        <position position="983"/>
    </location>
    <ligand>
        <name>Zn(2+)</name>
        <dbReference type="ChEBI" id="CHEBI:29105"/>
        <label>2</label>
    </ligand>
</feature>
<dbReference type="Pfam" id="PF00233">
    <property type="entry name" value="PDEase_I"/>
    <property type="match status" value="1"/>
</dbReference>
<comment type="caution">
    <text evidence="11">The sequence shown here is derived from an EMBL/GenBank/DDBJ whole genome shotgun (WGS) entry which is preliminary data.</text>
</comment>
<dbReference type="EC" id="3.1.4.-" evidence="7"/>
<keyword evidence="9" id="KW-0812">Transmembrane</keyword>
<feature type="binding site" evidence="6">
    <location>
        <position position="983"/>
    </location>
    <ligand>
        <name>Zn(2+)</name>
        <dbReference type="ChEBI" id="CHEBI:29105"/>
        <label>1</label>
    </ligand>
</feature>
<feature type="binding site" evidence="5">
    <location>
        <position position="983"/>
    </location>
    <ligand>
        <name>AMP</name>
        <dbReference type="ChEBI" id="CHEBI:456215"/>
    </ligand>
</feature>
<evidence type="ECO:0000256" key="9">
    <source>
        <dbReference type="SAM" id="Phobius"/>
    </source>
</evidence>
<organism evidence="11 12">
    <name type="scientific">Tritrichomonas foetus</name>
    <dbReference type="NCBI Taxonomy" id="1144522"/>
    <lineage>
        <taxon>Eukaryota</taxon>
        <taxon>Metamonada</taxon>
        <taxon>Parabasalia</taxon>
        <taxon>Tritrichomonadida</taxon>
        <taxon>Tritrichomonadidae</taxon>
        <taxon>Tritrichomonas</taxon>
    </lineage>
</organism>
<dbReference type="GO" id="GO:0007165">
    <property type="term" value="P:signal transduction"/>
    <property type="evidence" value="ECO:0007669"/>
    <property type="project" value="InterPro"/>
</dbReference>
<keyword evidence="1" id="KW-0140">cGMP</keyword>
<dbReference type="SMART" id="SM00065">
    <property type="entry name" value="GAF"/>
    <property type="match status" value="3"/>
</dbReference>
<evidence type="ECO:0000256" key="6">
    <source>
        <dbReference type="PIRSR" id="PIRSR623088-3"/>
    </source>
</evidence>
<evidence type="ECO:0000256" key="3">
    <source>
        <dbReference type="ARBA" id="ARBA00022801"/>
    </source>
</evidence>
<evidence type="ECO:0000256" key="7">
    <source>
        <dbReference type="RuleBase" id="RU363067"/>
    </source>
</evidence>
<proteinExistence type="inferred from homology"/>
<dbReference type="InterPro" id="IPR029016">
    <property type="entry name" value="GAF-like_dom_sf"/>
</dbReference>
<keyword evidence="8" id="KW-0175">Coiled coil</keyword>
<dbReference type="InterPro" id="IPR023088">
    <property type="entry name" value="PDEase"/>
</dbReference>
<feature type="binding site" evidence="5">
    <location>
        <position position="1093"/>
    </location>
    <ligand>
        <name>AMP</name>
        <dbReference type="ChEBI" id="CHEBI:456215"/>
    </ligand>
</feature>
<dbReference type="Proteomes" id="UP000179807">
    <property type="component" value="Unassembled WGS sequence"/>
</dbReference>
<keyword evidence="2 6" id="KW-0479">Metal-binding</keyword>
<dbReference type="InterPro" id="IPR003018">
    <property type="entry name" value="GAF"/>
</dbReference>
<feature type="binding site" evidence="6">
    <location>
        <position position="946"/>
    </location>
    <ligand>
        <name>Zn(2+)</name>
        <dbReference type="ChEBI" id="CHEBI:29105"/>
        <label>1</label>
    </ligand>
</feature>
<feature type="binding site" evidence="6">
    <location>
        <position position="1093"/>
    </location>
    <ligand>
        <name>Zn(2+)</name>
        <dbReference type="ChEBI" id="CHEBI:29105"/>
        <label>1</label>
    </ligand>
</feature>
<name>A0A1J4J696_9EUKA</name>
<dbReference type="PANTHER" id="PTHR11347">
    <property type="entry name" value="CYCLIC NUCLEOTIDE PHOSPHODIESTERASE"/>
    <property type="match status" value="1"/>
</dbReference>
<feature type="binding site" evidence="5">
    <location>
        <position position="1145"/>
    </location>
    <ligand>
        <name>AMP</name>
        <dbReference type="ChEBI" id="CHEBI:456215"/>
    </ligand>
</feature>
<feature type="active site" description="Proton donor" evidence="4">
    <location>
        <position position="942"/>
    </location>
</feature>
<dbReference type="PRINTS" id="PR00387">
    <property type="entry name" value="PDIESTERASE1"/>
</dbReference>
<dbReference type="OrthoDB" id="17741at2759"/>
<gene>
    <name evidence="11" type="ORF">TRFO_11252</name>
</gene>
<feature type="binding site" evidence="6">
    <location>
        <position position="982"/>
    </location>
    <ligand>
        <name>Zn(2+)</name>
        <dbReference type="ChEBI" id="CHEBI:29105"/>
        <label>1</label>
    </ligand>
</feature>
<reference evidence="11" key="1">
    <citation type="submission" date="2016-10" db="EMBL/GenBank/DDBJ databases">
        <authorList>
            <person name="Benchimol M."/>
            <person name="Almeida L.G."/>
            <person name="Vasconcelos A.T."/>
            <person name="Perreira-Neves A."/>
            <person name="Rosa I.A."/>
            <person name="Tasca T."/>
            <person name="Bogo M.R."/>
            <person name="de Souza W."/>
        </authorList>
    </citation>
    <scope>NUCLEOTIDE SEQUENCE [LARGE SCALE GENOMIC DNA]</scope>
    <source>
        <strain evidence="11">K</strain>
    </source>
</reference>
<feature type="binding site" evidence="5">
    <location>
        <begin position="942"/>
        <end position="946"/>
    </location>
    <ligand>
        <name>AMP</name>
        <dbReference type="ChEBI" id="CHEBI:456215"/>
    </ligand>
</feature>
<feature type="domain" description="PDEase" evidence="10">
    <location>
        <begin position="864"/>
        <end position="1188"/>
    </location>
</feature>
<evidence type="ECO:0000256" key="2">
    <source>
        <dbReference type="ARBA" id="ARBA00022723"/>
    </source>
</evidence>
<dbReference type="InterPro" id="IPR036971">
    <property type="entry name" value="PDEase_catalytic_dom_sf"/>
</dbReference>
<dbReference type="InterPro" id="IPR003607">
    <property type="entry name" value="HD/PDEase_dom"/>
</dbReference>
<dbReference type="VEuPathDB" id="TrichDB:TRFO_11252"/>
<keyword evidence="3 7" id="KW-0378">Hydrolase</keyword>
<feature type="transmembrane region" description="Helical" evidence="9">
    <location>
        <begin position="1146"/>
        <end position="1168"/>
    </location>
</feature>
<dbReference type="Pfam" id="PF13185">
    <property type="entry name" value="GAF_2"/>
    <property type="match status" value="1"/>
</dbReference>
<sequence length="1194" mass="133679">MNASVFASTQKRKNTRSDLAVPLKRSSIPAFQFDPASPAKNLKNIFTHQSTIIDRLFCERDDLVERVQTLEERLSNSLSMISVQKARIVNLSELSARLSASGPAENNRQPPAPSQIAPDDKIIVEQILKLSLDQIPLYLAHNPFPLQCTLTSPQLGAERINSVLTSLPSQVAVPFASAAFAQLFRSSEISELVQTLRKSIHNHQFIHKIEAFCCKLFKAGFCQLFALQPQQNQLVTLFDSDGFTLQVPVGQGIVGSCAKEGKILIYQSTQESPSYDPEIDDFFNIGSNPSLLIPIFDSSSNFVISVILVHSPKVGALFTPEDLQVGEILSSQISPFLTAYVEHMEKNEDRSYRSELSLAVKSLLGKNTLEELLQTTLQVVQRMIKAENAELYLIDDEQGLLYVFEPQSSHNGVQMYVRKYFSGKSGIPFHVIKSLSVVNINRLTPEKCEFFSRETDVVALGKPYLAVPVFAVGEKPIAVLAAYGKSGSNLFSPSDIAALQQLSVQVGVNLTNIFASQSAQETQQTCSADVGNFSNPLNFLIKQIAAGDEDSMIDLAEAISLEAIKRLNCDLIALWQVINNRPVQRYICKSQEEFIQIVDIPPVVNQVIESGEIKISAVAAEVQQMMGSFDDEASYKSYSNITMPIKDQDGKIIWIVIAENSLSAQGRFTDTDVAGLTEYSSFLIAATNVVNLQGTVESNEKAISLQKTLISTLTPVKTDMLNRLIVAINDSFDSKYCALYQADGIAEALTITETNYPDAPKSIMLTQGIIGKLFTTNESHFYNDIYNESEFNAPTDAFGLDDMNSAIYCKVTNSFLMVLLSPEKNKFNEQQVQAILGASDLVQIAYELSRNFNEGGSTDSSIVTAEQRATFMSRSSSPTRSDLEEYSDRFFNIMNYNEDDRIIMILKMFVSQGVIRKLQVPFQKLVQFVCTVRSCYNETPYHNWTHACDVTQFAFSCIMRGRLRLYLQDIELFALLLACVCHDVDHHGLNNAFHKKARTPLGILYDERPVMEMHHAATAIRLLEMPEHDILEGIENPSEKSHFYEFFIKIILATDMDKHFAYIKEFEEMSSDFDKRNERHRLLLAQIVMKSGDVSNTTRAFDVASDMSHKLTDEFFKQGDLERQLGIEVTPMCDRTKASHISTSQVGFYGFIAAPLLTALGNFITALADNTDQLEKNKRQWEQQKEQWELSQQK</sequence>
<keyword evidence="12" id="KW-1185">Reference proteome</keyword>
<dbReference type="GO" id="GO:0004114">
    <property type="term" value="F:3',5'-cyclic-nucleotide phosphodiesterase activity"/>
    <property type="evidence" value="ECO:0007669"/>
    <property type="project" value="InterPro"/>
</dbReference>
<dbReference type="Gene3D" id="1.10.1300.10">
    <property type="entry name" value="3'5'-cyclic nucleotide phosphodiesterase, catalytic domain"/>
    <property type="match status" value="1"/>
</dbReference>
<dbReference type="GeneID" id="94830639"/>
<dbReference type="SUPFAM" id="SSF55781">
    <property type="entry name" value="GAF domain-like"/>
    <property type="match status" value="4"/>
</dbReference>
<evidence type="ECO:0000256" key="4">
    <source>
        <dbReference type="PIRSR" id="PIRSR623088-1"/>
    </source>
</evidence>
<keyword evidence="9" id="KW-0472">Membrane</keyword>
<dbReference type="PROSITE" id="PS00126">
    <property type="entry name" value="PDEASE_I_1"/>
    <property type="match status" value="1"/>
</dbReference>
<feature type="coiled-coil region" evidence="8">
    <location>
        <begin position="1164"/>
        <end position="1191"/>
    </location>
</feature>
<evidence type="ECO:0000313" key="12">
    <source>
        <dbReference type="Proteomes" id="UP000179807"/>
    </source>
</evidence>
<dbReference type="RefSeq" id="XP_068347330.1">
    <property type="nucleotide sequence ID" value="XM_068495935.1"/>
</dbReference>
<dbReference type="GO" id="GO:0046872">
    <property type="term" value="F:metal ion binding"/>
    <property type="evidence" value="ECO:0007669"/>
    <property type="project" value="UniProtKB-KW"/>
</dbReference>
<evidence type="ECO:0000259" key="10">
    <source>
        <dbReference type="PROSITE" id="PS51845"/>
    </source>
</evidence>
<comment type="cofactor">
    <cofactor evidence="7">
        <name>a divalent metal cation</name>
        <dbReference type="ChEBI" id="CHEBI:60240"/>
    </cofactor>
    <text evidence="7">Binds 2 divalent metal cations per subunit. Site 1 may preferentially bind zinc ions, while site 2 has a preference for magnesium and/or manganese ions.</text>
</comment>
<dbReference type="SUPFAM" id="SSF109604">
    <property type="entry name" value="HD-domain/PDEase-like"/>
    <property type="match status" value="1"/>
</dbReference>
<evidence type="ECO:0000256" key="5">
    <source>
        <dbReference type="PIRSR" id="PIRSR623088-2"/>
    </source>
</evidence>